<dbReference type="Proteomes" id="UP000252172">
    <property type="component" value="Unassembled WGS sequence"/>
</dbReference>
<dbReference type="AlphaFoldDB" id="A0A368N065"/>
<dbReference type="PANTHER" id="PTHR34585:SF22">
    <property type="entry name" value="HELIX-TURN-HELIX DOMAIN-CONTAINING PROTEIN"/>
    <property type="match status" value="1"/>
</dbReference>
<dbReference type="PANTHER" id="PTHR34585">
    <property type="match status" value="1"/>
</dbReference>
<sequence length="86" mass="10367">MMNENDNMEQMLLDLAQTLKALLQKVEEEDEGFYDNADLKSMLHISDRTLYRWRQQGLVRYAKMNGKFYYPKSTLRSIRKRMRGRS</sequence>
<dbReference type="InterPro" id="IPR009061">
    <property type="entry name" value="DNA-bd_dom_put_sf"/>
</dbReference>
<feature type="domain" description="Helix-turn-helix" evidence="1">
    <location>
        <begin position="34"/>
        <end position="76"/>
    </location>
</feature>
<gene>
    <name evidence="2" type="ORF">DQ356_02365</name>
</gene>
<dbReference type="InterPro" id="IPR041657">
    <property type="entry name" value="HTH_17"/>
</dbReference>
<dbReference type="Pfam" id="PF12728">
    <property type="entry name" value="HTH_17"/>
    <property type="match status" value="1"/>
</dbReference>
<evidence type="ECO:0000259" key="1">
    <source>
        <dbReference type="Pfam" id="PF12728"/>
    </source>
</evidence>
<keyword evidence="3" id="KW-1185">Reference proteome</keyword>
<dbReference type="OrthoDB" id="1028470at2"/>
<proteinExistence type="predicted"/>
<reference evidence="2 3" key="1">
    <citation type="submission" date="2018-07" db="EMBL/GenBank/DDBJ databases">
        <title>Chryseobacterium lacus sp. nov., isolated from lake water.</title>
        <authorList>
            <person name="Li C.-M."/>
        </authorList>
    </citation>
    <scope>NUCLEOTIDE SEQUENCE [LARGE SCALE GENOMIC DNA]</scope>
    <source>
        <strain evidence="2 3">YLOS41</strain>
    </source>
</reference>
<name>A0A368N065_9FLAO</name>
<evidence type="ECO:0000313" key="3">
    <source>
        <dbReference type="Proteomes" id="UP000252172"/>
    </source>
</evidence>
<evidence type="ECO:0000313" key="2">
    <source>
        <dbReference type="EMBL" id="RCU43892.1"/>
    </source>
</evidence>
<dbReference type="SUPFAM" id="SSF46955">
    <property type="entry name" value="Putative DNA-binding domain"/>
    <property type="match status" value="1"/>
</dbReference>
<dbReference type="GO" id="GO:0003677">
    <property type="term" value="F:DNA binding"/>
    <property type="evidence" value="ECO:0007669"/>
    <property type="project" value="UniProtKB-KW"/>
</dbReference>
<accession>A0A368N065</accession>
<keyword evidence="2" id="KW-0238">DNA-binding</keyword>
<organism evidence="2 3">
    <name type="scientific">Chryseobacterium lacus</name>
    <dbReference type="NCBI Taxonomy" id="2058346"/>
    <lineage>
        <taxon>Bacteria</taxon>
        <taxon>Pseudomonadati</taxon>
        <taxon>Bacteroidota</taxon>
        <taxon>Flavobacteriia</taxon>
        <taxon>Flavobacteriales</taxon>
        <taxon>Weeksellaceae</taxon>
        <taxon>Chryseobacterium group</taxon>
        <taxon>Chryseobacterium</taxon>
    </lineage>
</organism>
<dbReference type="EMBL" id="QPIE01000002">
    <property type="protein sequence ID" value="RCU43892.1"/>
    <property type="molecule type" value="Genomic_DNA"/>
</dbReference>
<comment type="caution">
    <text evidence="2">The sequence shown here is derived from an EMBL/GenBank/DDBJ whole genome shotgun (WGS) entry which is preliminary data.</text>
</comment>
<protein>
    <submittedName>
        <fullName evidence="2">DNA-binding protein</fullName>
    </submittedName>
</protein>
<dbReference type="RefSeq" id="WP_114302874.1">
    <property type="nucleotide sequence ID" value="NZ_QPIE01000002.1"/>
</dbReference>